<name>A0A9K3E1C1_HELAN</name>
<dbReference type="AlphaFoldDB" id="A0A9K3E1C1"/>
<dbReference type="EMBL" id="MNCJ02000330">
    <property type="protein sequence ID" value="KAF5765211.1"/>
    <property type="molecule type" value="Genomic_DNA"/>
</dbReference>
<reference evidence="1" key="2">
    <citation type="submission" date="2020-06" db="EMBL/GenBank/DDBJ databases">
        <title>Helianthus annuus Genome sequencing and assembly Release 2.</title>
        <authorList>
            <person name="Gouzy J."/>
            <person name="Langlade N."/>
            <person name="Munos S."/>
        </authorList>
    </citation>
    <scope>NUCLEOTIDE SEQUENCE</scope>
    <source>
        <tissue evidence="1">Leaves</tissue>
    </source>
</reference>
<protein>
    <submittedName>
        <fullName evidence="1">Uncharacterized protein</fullName>
    </submittedName>
</protein>
<accession>A0A9K3E1C1</accession>
<evidence type="ECO:0000313" key="2">
    <source>
        <dbReference type="Proteomes" id="UP000215914"/>
    </source>
</evidence>
<dbReference type="Proteomes" id="UP000215914">
    <property type="component" value="Unassembled WGS sequence"/>
</dbReference>
<organism evidence="1 2">
    <name type="scientific">Helianthus annuus</name>
    <name type="common">Common sunflower</name>
    <dbReference type="NCBI Taxonomy" id="4232"/>
    <lineage>
        <taxon>Eukaryota</taxon>
        <taxon>Viridiplantae</taxon>
        <taxon>Streptophyta</taxon>
        <taxon>Embryophyta</taxon>
        <taxon>Tracheophyta</taxon>
        <taxon>Spermatophyta</taxon>
        <taxon>Magnoliopsida</taxon>
        <taxon>eudicotyledons</taxon>
        <taxon>Gunneridae</taxon>
        <taxon>Pentapetalae</taxon>
        <taxon>asterids</taxon>
        <taxon>campanulids</taxon>
        <taxon>Asterales</taxon>
        <taxon>Asteraceae</taxon>
        <taxon>Asteroideae</taxon>
        <taxon>Heliantheae alliance</taxon>
        <taxon>Heliantheae</taxon>
        <taxon>Helianthus</taxon>
    </lineage>
</organism>
<keyword evidence="2" id="KW-1185">Reference proteome</keyword>
<proteinExistence type="predicted"/>
<dbReference type="Gramene" id="mRNA:HanXRQr2_Chr15g0701101">
    <property type="protein sequence ID" value="CDS:HanXRQr2_Chr15g0701101.1"/>
    <property type="gene ID" value="HanXRQr2_Chr15g0701101"/>
</dbReference>
<evidence type="ECO:0000313" key="1">
    <source>
        <dbReference type="EMBL" id="KAF5765211.1"/>
    </source>
</evidence>
<reference evidence="1" key="1">
    <citation type="journal article" date="2017" name="Nature">
        <title>The sunflower genome provides insights into oil metabolism, flowering and Asterid evolution.</title>
        <authorList>
            <person name="Badouin H."/>
            <person name="Gouzy J."/>
            <person name="Grassa C.J."/>
            <person name="Murat F."/>
            <person name="Staton S.E."/>
            <person name="Cottret L."/>
            <person name="Lelandais-Briere C."/>
            <person name="Owens G.L."/>
            <person name="Carrere S."/>
            <person name="Mayjonade B."/>
            <person name="Legrand L."/>
            <person name="Gill N."/>
            <person name="Kane N.C."/>
            <person name="Bowers J.E."/>
            <person name="Hubner S."/>
            <person name="Bellec A."/>
            <person name="Berard A."/>
            <person name="Berges H."/>
            <person name="Blanchet N."/>
            <person name="Boniface M.C."/>
            <person name="Brunel D."/>
            <person name="Catrice O."/>
            <person name="Chaidir N."/>
            <person name="Claudel C."/>
            <person name="Donnadieu C."/>
            <person name="Faraut T."/>
            <person name="Fievet G."/>
            <person name="Helmstetter N."/>
            <person name="King M."/>
            <person name="Knapp S.J."/>
            <person name="Lai Z."/>
            <person name="Le Paslier M.C."/>
            <person name="Lippi Y."/>
            <person name="Lorenzon L."/>
            <person name="Mandel J.R."/>
            <person name="Marage G."/>
            <person name="Marchand G."/>
            <person name="Marquand E."/>
            <person name="Bret-Mestries E."/>
            <person name="Morien E."/>
            <person name="Nambeesan S."/>
            <person name="Nguyen T."/>
            <person name="Pegot-Espagnet P."/>
            <person name="Pouilly N."/>
            <person name="Raftis F."/>
            <person name="Sallet E."/>
            <person name="Schiex T."/>
            <person name="Thomas J."/>
            <person name="Vandecasteele C."/>
            <person name="Vares D."/>
            <person name="Vear F."/>
            <person name="Vautrin S."/>
            <person name="Crespi M."/>
            <person name="Mangin B."/>
            <person name="Burke J.M."/>
            <person name="Salse J."/>
            <person name="Munos S."/>
            <person name="Vincourt P."/>
            <person name="Rieseberg L.H."/>
            <person name="Langlade N.B."/>
        </authorList>
    </citation>
    <scope>NUCLEOTIDE SEQUENCE</scope>
    <source>
        <tissue evidence="1">Leaves</tissue>
    </source>
</reference>
<sequence length="49" mass="5713">MWQVVLSKTYTYFDVIQIYSPSQLHHFLSLISIGCLCWQLDTLLAILPL</sequence>
<gene>
    <name evidence="1" type="ORF">HanXRQr2_Chr15g0701101</name>
</gene>
<comment type="caution">
    <text evidence="1">The sequence shown here is derived from an EMBL/GenBank/DDBJ whole genome shotgun (WGS) entry which is preliminary data.</text>
</comment>